<organism evidence="1 2">
    <name type="scientific">Penicillium brasilianum</name>
    <dbReference type="NCBI Taxonomy" id="104259"/>
    <lineage>
        <taxon>Eukaryota</taxon>
        <taxon>Fungi</taxon>
        <taxon>Dikarya</taxon>
        <taxon>Ascomycota</taxon>
        <taxon>Pezizomycotina</taxon>
        <taxon>Eurotiomycetes</taxon>
        <taxon>Eurotiomycetidae</taxon>
        <taxon>Eurotiales</taxon>
        <taxon>Aspergillaceae</taxon>
        <taxon>Penicillium</taxon>
    </lineage>
</organism>
<evidence type="ECO:0000313" key="2">
    <source>
        <dbReference type="Proteomes" id="UP000190744"/>
    </source>
</evidence>
<proteinExistence type="predicted"/>
<reference evidence="2" key="1">
    <citation type="submission" date="2015-09" db="EMBL/GenBank/DDBJ databases">
        <authorList>
            <person name="Fill T.P."/>
            <person name="Baretta J.F."/>
            <person name="de Almeida L.G."/>
            <person name="Rocha M."/>
            <person name="de Souza D.H."/>
            <person name="Malavazi I."/>
            <person name="Cerdeira L.T."/>
            <person name="Hong H."/>
            <person name="Samborskyy M."/>
            <person name="de Vasconcelos A.T."/>
            <person name="Leadlay P."/>
            <person name="Rodrigues-Filho E."/>
        </authorList>
    </citation>
    <scope>NUCLEOTIDE SEQUENCE [LARGE SCALE GENOMIC DNA]</scope>
    <source>
        <strain evidence="2">LaBioMMi 136</strain>
    </source>
</reference>
<gene>
    <name evidence="1" type="ORF">PEBR_22206</name>
</gene>
<dbReference type="EMBL" id="LJBN01000135">
    <property type="protein sequence ID" value="OOQ86746.1"/>
    <property type="molecule type" value="Genomic_DNA"/>
</dbReference>
<dbReference type="AlphaFoldDB" id="A0A1S9RN04"/>
<sequence>MASLEHDPTTRNTVIPTGYFGNGGSFMLEQLLNDPQVAHIYCLNWSTGSESLQRTRNLGISSEEFIPLSTQLGWLFLTVDLTRSSYGLDPSIFDRRGTEWLPSLIASSRRPGALSGSLGGNGMEAIDWVPVDEQAVIPIKISEVIAWQDLVPAIVEELSTPEIDGDRHLGGVNHGADGPNLNEMKIDNFFVQGPTVWLLDFYQQLRVDGGDKGNYGRLAPSVCMQEPSSVIPASSSGEMDEQVGW</sequence>
<dbReference type="Proteomes" id="UP000190744">
    <property type="component" value="Unassembled WGS sequence"/>
</dbReference>
<name>A0A1S9RN04_PENBI</name>
<accession>A0A1S9RN04</accession>
<comment type="caution">
    <text evidence="1">The sequence shown here is derived from an EMBL/GenBank/DDBJ whole genome shotgun (WGS) entry which is preliminary data.</text>
</comment>
<evidence type="ECO:0000313" key="1">
    <source>
        <dbReference type="EMBL" id="OOQ86746.1"/>
    </source>
</evidence>
<protein>
    <submittedName>
        <fullName evidence="1">Uncharacterized protein</fullName>
    </submittedName>
</protein>
<dbReference type="Gene3D" id="3.40.50.720">
    <property type="entry name" value="NAD(P)-binding Rossmann-like Domain"/>
    <property type="match status" value="1"/>
</dbReference>